<reference evidence="4" key="1">
    <citation type="submission" date="2017-02" db="UniProtKB">
        <authorList>
            <consortium name="WormBaseParasite"/>
        </authorList>
    </citation>
    <scope>IDENTIFICATION</scope>
</reference>
<gene>
    <name evidence="2" type="ORF">NBR_LOCUS1839</name>
</gene>
<dbReference type="AlphaFoldDB" id="A0A0N4XH36"/>
<protein>
    <submittedName>
        <fullName evidence="2 4">Uncharacterized protein</fullName>
    </submittedName>
</protein>
<feature type="compositionally biased region" description="Basic and acidic residues" evidence="1">
    <location>
        <begin position="202"/>
        <end position="228"/>
    </location>
</feature>
<keyword evidence="3" id="KW-1185">Reference proteome</keyword>
<feature type="compositionally biased region" description="Basic and acidic residues" evidence="1">
    <location>
        <begin position="13"/>
        <end position="27"/>
    </location>
</feature>
<dbReference type="EMBL" id="UYSL01001703">
    <property type="protein sequence ID" value="VDL65428.1"/>
    <property type="molecule type" value="Genomic_DNA"/>
</dbReference>
<evidence type="ECO:0000313" key="4">
    <source>
        <dbReference type="WBParaSite" id="NBR_0000183801-mRNA-1"/>
    </source>
</evidence>
<evidence type="ECO:0000313" key="2">
    <source>
        <dbReference type="EMBL" id="VDL65428.1"/>
    </source>
</evidence>
<dbReference type="WBParaSite" id="NBR_0000183801-mRNA-1">
    <property type="protein sequence ID" value="NBR_0000183801-mRNA-1"/>
    <property type="gene ID" value="NBR_0000183801"/>
</dbReference>
<dbReference type="Proteomes" id="UP000271162">
    <property type="component" value="Unassembled WGS sequence"/>
</dbReference>
<evidence type="ECO:0000256" key="1">
    <source>
        <dbReference type="SAM" id="MobiDB-lite"/>
    </source>
</evidence>
<feature type="compositionally biased region" description="Basic and acidic residues" evidence="1">
    <location>
        <begin position="36"/>
        <end position="60"/>
    </location>
</feature>
<accession>A0A0N4XH36</accession>
<organism evidence="4">
    <name type="scientific">Nippostrongylus brasiliensis</name>
    <name type="common">Rat hookworm</name>
    <dbReference type="NCBI Taxonomy" id="27835"/>
    <lineage>
        <taxon>Eukaryota</taxon>
        <taxon>Metazoa</taxon>
        <taxon>Ecdysozoa</taxon>
        <taxon>Nematoda</taxon>
        <taxon>Chromadorea</taxon>
        <taxon>Rhabditida</taxon>
        <taxon>Rhabditina</taxon>
        <taxon>Rhabditomorpha</taxon>
        <taxon>Strongyloidea</taxon>
        <taxon>Heligmosomidae</taxon>
        <taxon>Nippostrongylus</taxon>
    </lineage>
</organism>
<feature type="compositionally biased region" description="Basic residues" evidence="1">
    <location>
        <begin position="139"/>
        <end position="152"/>
    </location>
</feature>
<sequence length="301" mass="34568">MKPSRSSPATPKKVVEMAEADKPKLTPEKITQGSQSREDYQAEKLTRSVIEKRLYGEDNQTKGPENVAKDDEATNFAPKASERQSRSRREPRRKASNRSVRERSQRSRRARRNRMATTTAATTATTGMEMTAEEPPTRFPRRAKSNRKKIHNGQKDDGQTMGRTVPNVVIPEIYKKKLKKTSPTQEHSADKESPAVDYWNSPKEKPKYEWMDSKDAEKTDLRSVKEVEYGGGKFKQNELPPSQPKSPSRREKNFNNIEQMTREIYGVHDRPLKPPPPQRPATVQGELENWFELDIIIYDST</sequence>
<name>A0A0N4XH36_NIPBR</name>
<feature type="region of interest" description="Disordered" evidence="1">
    <location>
        <begin position="1"/>
        <end position="254"/>
    </location>
</feature>
<reference evidence="2 3" key="2">
    <citation type="submission" date="2018-11" db="EMBL/GenBank/DDBJ databases">
        <authorList>
            <consortium name="Pathogen Informatics"/>
        </authorList>
    </citation>
    <scope>NUCLEOTIDE SEQUENCE [LARGE SCALE GENOMIC DNA]</scope>
</reference>
<feature type="compositionally biased region" description="Low complexity" evidence="1">
    <location>
        <begin position="115"/>
        <end position="130"/>
    </location>
</feature>
<evidence type="ECO:0000313" key="3">
    <source>
        <dbReference type="Proteomes" id="UP000271162"/>
    </source>
</evidence>
<proteinExistence type="predicted"/>